<feature type="compositionally biased region" description="Polar residues" evidence="3">
    <location>
        <begin position="72"/>
        <end position="83"/>
    </location>
</feature>
<dbReference type="GO" id="GO:0003723">
    <property type="term" value="F:RNA binding"/>
    <property type="evidence" value="ECO:0007669"/>
    <property type="project" value="UniProtKB-UniRule"/>
</dbReference>
<evidence type="ECO:0000256" key="1">
    <source>
        <dbReference type="ARBA" id="ARBA00022884"/>
    </source>
</evidence>
<dbReference type="InterPro" id="IPR036390">
    <property type="entry name" value="WH_DNA-bd_sf"/>
</dbReference>
<evidence type="ECO:0000256" key="3">
    <source>
        <dbReference type="SAM" id="MobiDB-lite"/>
    </source>
</evidence>
<evidence type="ECO:0000313" key="5">
    <source>
        <dbReference type="EMBL" id="KAK9939396.1"/>
    </source>
</evidence>
<dbReference type="EMBL" id="JBEDUW010000003">
    <property type="protein sequence ID" value="KAK9939396.1"/>
    <property type="molecule type" value="Genomic_DNA"/>
</dbReference>
<dbReference type="SUPFAM" id="SSF46785">
    <property type="entry name" value="Winged helix' DNA-binding domain"/>
    <property type="match status" value="1"/>
</dbReference>
<dbReference type="InterPro" id="IPR006630">
    <property type="entry name" value="La_HTH"/>
</dbReference>
<feature type="domain" description="HTH La-type RNA-binding" evidence="4">
    <location>
        <begin position="285"/>
        <end position="374"/>
    </location>
</feature>
<dbReference type="InterPro" id="IPR036388">
    <property type="entry name" value="WH-like_DNA-bd_sf"/>
</dbReference>
<protein>
    <recommendedName>
        <fullName evidence="4">HTH La-type RNA-binding domain-containing protein</fullName>
    </recommendedName>
</protein>
<keyword evidence="1 2" id="KW-0694">RNA-binding</keyword>
<evidence type="ECO:0000259" key="4">
    <source>
        <dbReference type="PROSITE" id="PS50961"/>
    </source>
</evidence>
<dbReference type="CDD" id="cd07323">
    <property type="entry name" value="LAM"/>
    <property type="match status" value="1"/>
</dbReference>
<proteinExistence type="predicted"/>
<gene>
    <name evidence="5" type="ORF">M0R45_016092</name>
</gene>
<sequence length="486" mass="53355">MVMAENDELNVNGGGPKSPWKTPVAAEEGPVNGMGAESWPALADAHRTKNPDVATRTTLPNDPSPPLPPQGLMSQQKSNRPGNSSASHKHSSSQHQKTGSKRNPNVAPPFPVPLPYHQPSLAPVFHTMVHPPHIAASGYAYQPYPGPIANVENHIAKSGSETPVQSFVQPVQPQPRGNPNAYGVNFTSRRPNMQEPGGHWNHAWYQQRPFNPRENIPMQQGVGPRPFLRPQFFGPAPGFMVGPNIPGPVPMCYVPVSLTGAIRGPHPPHFMPHPLNPGAPLLHPETHPVALRDNIIKQIEYYFSDENLKNDQYLISLMDDQGWVPITTIADFKRVKKMCTDIAFILDSLLGSATVEVQGNKIRRRAEWSKWIATSTDSTLTSKPAQLEERPINVLENSDASGDGRSTFEENVELSSGEKNLMEDKPSNTDHVLDSSKVDGGLPELTCNNGDTIQKSTAKSNCKSSYLKKNRYSDCRGQSEELSLQM</sequence>
<dbReference type="PROSITE" id="PS50961">
    <property type="entry name" value="HTH_LA"/>
    <property type="match status" value="1"/>
</dbReference>
<dbReference type="PANTHER" id="PTHR22792:SF101">
    <property type="entry name" value="LA-RELATED PROTEIN 1A"/>
    <property type="match status" value="1"/>
</dbReference>
<comment type="caution">
    <text evidence="5">The sequence shown here is derived from an EMBL/GenBank/DDBJ whole genome shotgun (WGS) entry which is preliminary data.</text>
</comment>
<dbReference type="InterPro" id="IPR045180">
    <property type="entry name" value="La_dom_prot"/>
</dbReference>
<feature type="region of interest" description="Disordered" evidence="3">
    <location>
        <begin position="1"/>
        <end position="112"/>
    </location>
</feature>
<organism evidence="5 6">
    <name type="scientific">Rubus argutus</name>
    <name type="common">Southern blackberry</name>
    <dbReference type="NCBI Taxonomy" id="59490"/>
    <lineage>
        <taxon>Eukaryota</taxon>
        <taxon>Viridiplantae</taxon>
        <taxon>Streptophyta</taxon>
        <taxon>Embryophyta</taxon>
        <taxon>Tracheophyta</taxon>
        <taxon>Spermatophyta</taxon>
        <taxon>Magnoliopsida</taxon>
        <taxon>eudicotyledons</taxon>
        <taxon>Gunneridae</taxon>
        <taxon>Pentapetalae</taxon>
        <taxon>rosids</taxon>
        <taxon>fabids</taxon>
        <taxon>Rosales</taxon>
        <taxon>Rosaceae</taxon>
        <taxon>Rosoideae</taxon>
        <taxon>Rosoideae incertae sedis</taxon>
        <taxon>Rubus</taxon>
    </lineage>
</organism>
<name>A0AAW1XSP2_RUBAR</name>
<dbReference type="PANTHER" id="PTHR22792">
    <property type="entry name" value="LUPUS LA PROTEIN-RELATED"/>
    <property type="match status" value="1"/>
</dbReference>
<reference evidence="5 6" key="1">
    <citation type="journal article" date="2023" name="G3 (Bethesda)">
        <title>A chromosome-length genome assembly and annotation of blackberry (Rubus argutus, cv. 'Hillquist').</title>
        <authorList>
            <person name="Bruna T."/>
            <person name="Aryal R."/>
            <person name="Dudchenko O."/>
            <person name="Sargent D.J."/>
            <person name="Mead D."/>
            <person name="Buti M."/>
            <person name="Cavallini A."/>
            <person name="Hytonen T."/>
            <person name="Andres J."/>
            <person name="Pham M."/>
            <person name="Weisz D."/>
            <person name="Mascagni F."/>
            <person name="Usai G."/>
            <person name="Natali L."/>
            <person name="Bassil N."/>
            <person name="Fernandez G.E."/>
            <person name="Lomsadze A."/>
            <person name="Armour M."/>
            <person name="Olukolu B."/>
            <person name="Poorten T."/>
            <person name="Britton C."/>
            <person name="Davik J."/>
            <person name="Ashrafi H."/>
            <person name="Aiden E.L."/>
            <person name="Borodovsky M."/>
            <person name="Worthington M."/>
        </authorList>
    </citation>
    <scope>NUCLEOTIDE SEQUENCE [LARGE SCALE GENOMIC DNA]</scope>
    <source>
        <strain evidence="5">PI 553951</strain>
    </source>
</reference>
<dbReference type="SMART" id="SM00715">
    <property type="entry name" value="LA"/>
    <property type="match status" value="1"/>
</dbReference>
<accession>A0AAW1XSP2</accession>
<dbReference type="Proteomes" id="UP001457282">
    <property type="component" value="Unassembled WGS sequence"/>
</dbReference>
<keyword evidence="6" id="KW-1185">Reference proteome</keyword>
<evidence type="ECO:0000313" key="6">
    <source>
        <dbReference type="Proteomes" id="UP001457282"/>
    </source>
</evidence>
<dbReference type="Pfam" id="PF05383">
    <property type="entry name" value="La"/>
    <property type="match status" value="1"/>
</dbReference>
<feature type="compositionally biased region" description="Low complexity" evidence="3">
    <location>
        <begin position="93"/>
        <end position="105"/>
    </location>
</feature>
<evidence type="ECO:0000256" key="2">
    <source>
        <dbReference type="PROSITE-ProRule" id="PRU00332"/>
    </source>
</evidence>
<dbReference type="Gene3D" id="1.10.10.10">
    <property type="entry name" value="Winged helix-like DNA-binding domain superfamily/Winged helix DNA-binding domain"/>
    <property type="match status" value="1"/>
</dbReference>
<dbReference type="AlphaFoldDB" id="A0AAW1XSP2"/>